<dbReference type="EMBL" id="LUCM01005623">
    <property type="protein sequence ID" value="KAA0192540.1"/>
    <property type="molecule type" value="Genomic_DNA"/>
</dbReference>
<evidence type="ECO:0000313" key="18">
    <source>
        <dbReference type="Proteomes" id="UP000728185"/>
    </source>
</evidence>
<keyword evidence="10 14" id="KW-0067">ATP-binding</keyword>
<comment type="pathway">
    <text evidence="3 14 15">Carbohydrate degradation; glycolysis; D-glyceraldehyde 3-phosphate and glycerone phosphate from D-glucose: step 3/4.</text>
</comment>
<dbReference type="PROSITE" id="PS00433">
    <property type="entry name" value="PHOSPHOFRUCTOKINASE"/>
    <property type="match status" value="1"/>
</dbReference>
<dbReference type="FunFam" id="3.40.50.450:FF:000043">
    <property type="entry name" value="ATP-dependent 6-phosphofructokinase, platelet type"/>
    <property type="match status" value="1"/>
</dbReference>
<keyword evidence="4 14" id="KW-0963">Cytoplasm</keyword>
<feature type="binding site" description="in other chain" evidence="14">
    <location>
        <position position="285"/>
    </location>
    <ligand>
        <name>substrate</name>
        <note>ligand shared between dimeric partners</note>
    </ligand>
</feature>
<keyword evidence="6 14" id="KW-0808">Transferase</keyword>
<feature type="binding site" description="in other chain" evidence="14">
    <location>
        <position position="496"/>
    </location>
    <ligand>
        <name>beta-D-fructose 2,6-bisphosphate</name>
        <dbReference type="ChEBI" id="CHEBI:58579"/>
        <note>allosteric activator; ligand shared between dimeric partners</note>
    </ligand>
</feature>
<feature type="binding site" evidence="14">
    <location>
        <begin position="109"/>
        <end position="110"/>
    </location>
    <ligand>
        <name>ATP</name>
        <dbReference type="ChEBI" id="CHEBI:30616"/>
    </ligand>
</feature>
<protein>
    <recommendedName>
        <fullName evidence="14">ATP-dependent 6-phosphofructokinase</fullName>
        <shortName evidence="14">ATP-PFK</shortName>
        <shortName evidence="14">Phosphofructokinase</shortName>
        <ecNumber evidence="14">2.7.1.11</ecNumber>
    </recommendedName>
    <alternativeName>
        <fullName evidence="14">Phosphohexokinase</fullName>
    </alternativeName>
</protein>
<accession>A0A8E0RY22</accession>
<dbReference type="GO" id="GO:0030388">
    <property type="term" value="P:fructose 1,6-bisphosphate metabolic process"/>
    <property type="evidence" value="ECO:0007669"/>
    <property type="project" value="TreeGrafter"/>
</dbReference>
<proteinExistence type="inferred from homology"/>
<evidence type="ECO:0000256" key="13">
    <source>
        <dbReference type="ARBA" id="ARBA00048070"/>
    </source>
</evidence>
<comment type="activity regulation">
    <text evidence="14">Allosterically activated by ADP, AMP, or fructose 2,6-bisphosphate, and allosterically inhibited by ATP or citrate.</text>
</comment>
<evidence type="ECO:0000256" key="15">
    <source>
        <dbReference type="PIRNR" id="PIRNR000533"/>
    </source>
</evidence>
<dbReference type="GO" id="GO:0061621">
    <property type="term" value="P:canonical glycolysis"/>
    <property type="evidence" value="ECO:0007669"/>
    <property type="project" value="TreeGrafter"/>
</dbReference>
<feature type="region of interest" description="N-terminal catalytic PFK domain 1" evidence="14">
    <location>
        <begin position="1"/>
        <end position="413"/>
    </location>
</feature>
<comment type="caution">
    <text evidence="14">Lacks conserved residue(s) required for the propagation of feature annotation.</text>
</comment>
<evidence type="ECO:0000256" key="7">
    <source>
        <dbReference type="ARBA" id="ARBA00022723"/>
    </source>
</evidence>
<dbReference type="PIRSF" id="PIRSF000533">
    <property type="entry name" value="ATP_PFK_euk"/>
    <property type="match status" value="1"/>
</dbReference>
<feature type="binding site" evidence="14">
    <location>
        <position position="46"/>
    </location>
    <ligand>
        <name>ATP</name>
        <dbReference type="ChEBI" id="CHEBI:30616"/>
    </ligand>
</feature>
<gene>
    <name evidence="17" type="ORF">FBUS_06604</name>
</gene>
<comment type="caution">
    <text evidence="17">The sequence shown here is derived from an EMBL/GenBank/DDBJ whole genome shotgun (WGS) entry which is preliminary data.</text>
</comment>
<evidence type="ECO:0000256" key="5">
    <source>
        <dbReference type="ARBA" id="ARBA00022533"/>
    </source>
</evidence>
<dbReference type="FunFam" id="3.40.50.460:FF:000008">
    <property type="entry name" value="ATP-dependent 6-phosphofructokinase"/>
    <property type="match status" value="1"/>
</dbReference>
<feature type="binding site" description="in other chain" evidence="14">
    <location>
        <begin position="319"/>
        <end position="322"/>
    </location>
    <ligand>
        <name>substrate</name>
        <note>ligand shared between dimeric partners</note>
    </ligand>
</feature>
<feature type="binding site" evidence="14">
    <location>
        <position position="592"/>
    </location>
    <ligand>
        <name>beta-D-fructose 2,6-bisphosphate</name>
        <dbReference type="ChEBI" id="CHEBI:58579"/>
        <note>allosteric activator; ligand shared between dimeric partners</note>
    </ligand>
</feature>
<dbReference type="GO" id="GO:0003872">
    <property type="term" value="F:6-phosphofructokinase activity"/>
    <property type="evidence" value="ECO:0007669"/>
    <property type="project" value="UniProtKB-UniRule"/>
</dbReference>
<sequence>MNSPHPQNRSNWFERRSTMMIPGMEGKYVARGQFEGKAIAVFTSGGDAQGMNAAVRAVVRMGIYCGCRVYFIKEGYQGMVDGEHNIVEAGWADVSNMIQRGGTIIGSARCMDFREREGRLKAAANLIAKGITNLVAIGGDGSLTGANQFKIEWPSLLEELVNTKRIRPEQAAICSHLNIVGLVGSIDNDFCGTDMTIGADSALHRIIEATDAITTTALSHQRCFILEVMGRHCGYLALVASMACEADWVFIPELPPADDWREKLCKKLRLDREAGQRLSIIMVAEGAIDRQCKPITCEEIRELIVKELGFDTRITVLGHVQRGGRPSAFDRILGSRMGAEAVLALMDADRNRDLPACVISLDGNQAVRVPLMRCVEKTRMVGEALKARQFDRAVELRGASFMSNLWTYLKLSKIERPKKSEVEHNMRVGVMNVGAPSCGVNAVIRSFARLGITKGYSIMGIHEGFHGLVNDDLSRIGWQDVRGWVSMGGSALGTRRDKPSELGLGLVASKFRQHQLCGLLVIGGFEAYECMIELAENREKYPEFCIPMVMVPATISNNVPGSDFSLGADTALNEITTILDKIKQSAMGTKRRVFVVETMGGFCGYLATMSGLAGGADAAYIYEEPFTIDDLRQDVVHLRAKIADNVQRGLILRTEYANKNYTTQFIHQLYAEEGKGIFDCRYNVLGHMQQGNEPSPFDRNLGTKFGSKAIDWLHEQINLGLRGDGTVHCPDSSSCTLLGIIRQSSTFSEVLQLRENTDFKHRLPREEWWLNLRPLMRIMAKHDSLYESESIFTGPDKGIH</sequence>
<comment type="function">
    <text evidence="14">Catalyzes the phosphorylation of D-fructose 6-phosphate to fructose 1,6-bisphosphate by ATP, the first committing step of glycolysis.</text>
</comment>
<dbReference type="GO" id="GO:0005945">
    <property type="term" value="C:6-phosphofructokinase complex"/>
    <property type="evidence" value="ECO:0007669"/>
    <property type="project" value="TreeGrafter"/>
</dbReference>
<organism evidence="17 18">
    <name type="scientific">Fasciolopsis buskii</name>
    <dbReference type="NCBI Taxonomy" id="27845"/>
    <lineage>
        <taxon>Eukaryota</taxon>
        <taxon>Metazoa</taxon>
        <taxon>Spiralia</taxon>
        <taxon>Lophotrochozoa</taxon>
        <taxon>Platyhelminthes</taxon>
        <taxon>Trematoda</taxon>
        <taxon>Digenea</taxon>
        <taxon>Plagiorchiida</taxon>
        <taxon>Echinostomata</taxon>
        <taxon>Echinostomatoidea</taxon>
        <taxon>Fasciolidae</taxon>
        <taxon>Fasciolopsis</taxon>
    </lineage>
</organism>
<evidence type="ECO:0000256" key="3">
    <source>
        <dbReference type="ARBA" id="ARBA00004679"/>
    </source>
</evidence>
<evidence type="ECO:0000256" key="12">
    <source>
        <dbReference type="ARBA" id="ARBA00023152"/>
    </source>
</evidence>
<reference evidence="17" key="1">
    <citation type="submission" date="2019-05" db="EMBL/GenBank/DDBJ databases">
        <title>Annotation for the trematode Fasciolopsis buski.</title>
        <authorList>
            <person name="Choi Y.-J."/>
        </authorList>
    </citation>
    <scope>NUCLEOTIDE SEQUENCE</scope>
    <source>
        <strain evidence="17">HT</strain>
        <tissue evidence="17">Whole worm</tissue>
    </source>
</reference>
<dbReference type="InterPro" id="IPR035966">
    <property type="entry name" value="PKF_sf"/>
</dbReference>
<keyword evidence="12 14" id="KW-0324">Glycolysis</keyword>
<evidence type="ECO:0000259" key="16">
    <source>
        <dbReference type="Pfam" id="PF00365"/>
    </source>
</evidence>
<dbReference type="GO" id="GO:0006002">
    <property type="term" value="P:fructose 6-phosphate metabolic process"/>
    <property type="evidence" value="ECO:0007669"/>
    <property type="project" value="InterPro"/>
</dbReference>
<evidence type="ECO:0000256" key="11">
    <source>
        <dbReference type="ARBA" id="ARBA00022842"/>
    </source>
</evidence>
<feature type="binding site" description="in other chain" evidence="14">
    <location>
        <begin position="229"/>
        <end position="231"/>
    </location>
    <ligand>
        <name>substrate</name>
        <note>ligand shared between dimeric partners</note>
    </ligand>
</feature>
<dbReference type="OrthoDB" id="537915at2759"/>
<feature type="binding site" evidence="14">
    <location>
        <position position="222"/>
    </location>
    <ligand>
        <name>substrate</name>
        <note>ligand shared between dimeric partners</note>
    </ligand>
</feature>
<name>A0A8E0RY22_9TREM</name>
<dbReference type="InterPro" id="IPR015912">
    <property type="entry name" value="Phosphofructokinase_CS"/>
</dbReference>
<dbReference type="AlphaFoldDB" id="A0A8E0RY22"/>
<feature type="binding site" evidence="14">
    <location>
        <position position="313"/>
    </location>
    <ligand>
        <name>substrate</name>
        <note>ligand shared between dimeric partners</note>
    </ligand>
</feature>
<keyword evidence="11 14" id="KW-0460">Magnesium</keyword>
<feature type="binding site" description="in other chain" evidence="14">
    <location>
        <position position="655"/>
    </location>
    <ligand>
        <name>beta-D-fructose 2,6-bisphosphate</name>
        <dbReference type="ChEBI" id="CHEBI:58579"/>
        <note>allosteric activator; ligand shared between dimeric partners</note>
    </ligand>
</feature>
<feature type="binding site" evidence="14">
    <location>
        <position position="140"/>
    </location>
    <ligand>
        <name>Mg(2+)</name>
        <dbReference type="ChEBI" id="CHEBI:18420"/>
        <note>catalytic</note>
    </ligand>
</feature>
<feature type="active site" description="Proton acceptor" evidence="14">
    <location>
        <position position="187"/>
    </location>
</feature>
<feature type="region of interest" description="C-terminal regulatory PFK domain 2" evidence="14">
    <location>
        <begin position="427"/>
        <end position="800"/>
    </location>
</feature>
<dbReference type="InterPro" id="IPR000023">
    <property type="entry name" value="Phosphofructokinase_dom"/>
</dbReference>
<feature type="domain" description="Phosphofructokinase" evidence="16">
    <location>
        <begin position="427"/>
        <end position="713"/>
    </location>
</feature>
<dbReference type="GO" id="GO:0070095">
    <property type="term" value="F:fructose-6-phosphate binding"/>
    <property type="evidence" value="ECO:0007669"/>
    <property type="project" value="TreeGrafter"/>
</dbReference>
<comment type="subcellular location">
    <subcellularLocation>
        <location evidence="2 14">Cytoplasm</location>
    </subcellularLocation>
</comment>
<evidence type="ECO:0000256" key="14">
    <source>
        <dbReference type="HAMAP-Rule" id="MF_03184"/>
    </source>
</evidence>
<dbReference type="UniPathway" id="UPA00109">
    <property type="reaction ID" value="UER00182"/>
</dbReference>
<feature type="binding site" evidence="14">
    <location>
        <position position="681"/>
    </location>
    <ligand>
        <name>beta-D-fructose 2,6-bisphosphate</name>
        <dbReference type="ChEBI" id="CHEBI:58579"/>
        <note>allosteric activator; ligand shared between dimeric partners</note>
    </ligand>
</feature>
<dbReference type="EC" id="2.7.1.11" evidence="14"/>
<comment type="cofactor">
    <cofactor evidence="1 14">
        <name>Mg(2+)</name>
        <dbReference type="ChEBI" id="CHEBI:18420"/>
    </cofactor>
</comment>
<dbReference type="Pfam" id="PF00365">
    <property type="entry name" value="PFK"/>
    <property type="match status" value="2"/>
</dbReference>
<dbReference type="FunFam" id="3.40.50.460:FF:000003">
    <property type="entry name" value="ATP-dependent 6-phosphofructokinase"/>
    <property type="match status" value="1"/>
</dbReference>
<feature type="domain" description="Phosphofructokinase" evidence="16">
    <location>
        <begin position="39"/>
        <end position="344"/>
    </location>
</feature>
<evidence type="ECO:0000256" key="1">
    <source>
        <dbReference type="ARBA" id="ARBA00001946"/>
    </source>
</evidence>
<evidence type="ECO:0000256" key="2">
    <source>
        <dbReference type="ARBA" id="ARBA00004496"/>
    </source>
</evidence>
<evidence type="ECO:0000256" key="10">
    <source>
        <dbReference type="ARBA" id="ARBA00022840"/>
    </source>
</evidence>
<dbReference type="SUPFAM" id="SSF53784">
    <property type="entry name" value="Phosphofructokinase"/>
    <property type="match status" value="2"/>
</dbReference>
<feature type="binding site" evidence="14">
    <location>
        <begin position="139"/>
        <end position="142"/>
    </location>
    <ligand>
        <name>ATP</name>
        <dbReference type="ChEBI" id="CHEBI:30616"/>
    </ligand>
</feature>
<dbReference type="PRINTS" id="PR00476">
    <property type="entry name" value="PHFRCTKINASE"/>
</dbReference>
<dbReference type="GO" id="GO:0046872">
    <property type="term" value="F:metal ion binding"/>
    <property type="evidence" value="ECO:0007669"/>
    <property type="project" value="UniProtKB-KW"/>
</dbReference>
<feature type="binding site" description="in other chain" evidence="14">
    <location>
        <begin position="185"/>
        <end position="187"/>
    </location>
    <ligand>
        <name>substrate</name>
        <note>ligand shared between dimeric partners</note>
    </ligand>
</feature>
<feature type="binding site" description="in other chain" evidence="14">
    <location>
        <begin position="599"/>
        <end position="601"/>
    </location>
    <ligand>
        <name>beta-D-fructose 2,6-bisphosphate</name>
        <dbReference type="ChEBI" id="CHEBI:58579"/>
        <note>allosteric activator; ligand shared between dimeric partners</note>
    </ligand>
</feature>
<dbReference type="GO" id="GO:0005524">
    <property type="term" value="F:ATP binding"/>
    <property type="evidence" value="ECO:0007669"/>
    <property type="project" value="UniProtKB-KW"/>
</dbReference>
<evidence type="ECO:0000313" key="17">
    <source>
        <dbReference type="EMBL" id="KAA0192540.1"/>
    </source>
</evidence>
<feature type="binding site" description="in other chain" evidence="14">
    <location>
        <begin position="687"/>
        <end position="690"/>
    </location>
    <ligand>
        <name>beta-D-fructose 2,6-bisphosphate</name>
        <dbReference type="ChEBI" id="CHEBI:58579"/>
        <note>allosteric activator; ligand shared between dimeric partners</note>
    </ligand>
</feature>
<dbReference type="NCBIfam" id="TIGR02478">
    <property type="entry name" value="6PF1K_euk"/>
    <property type="match status" value="1"/>
</dbReference>
<evidence type="ECO:0000256" key="4">
    <source>
        <dbReference type="ARBA" id="ARBA00022490"/>
    </source>
</evidence>
<dbReference type="InterPro" id="IPR009161">
    <property type="entry name" value="6-Pfructokinase_euk"/>
</dbReference>
<comment type="subunit">
    <text evidence="14">Homotetramer.</text>
</comment>
<keyword evidence="8 14" id="KW-0547">Nucleotide-binding</keyword>
<feature type="binding site" description="in other chain" evidence="14">
    <location>
        <begin position="554"/>
        <end position="558"/>
    </location>
    <ligand>
        <name>beta-D-fructose 2,6-bisphosphate</name>
        <dbReference type="ChEBI" id="CHEBI:58579"/>
        <note>allosteric activator; ligand shared between dimeric partners</note>
    </ligand>
</feature>
<comment type="catalytic activity">
    <reaction evidence="13 14 15">
        <text>beta-D-fructose 6-phosphate + ATP = beta-D-fructose 1,6-bisphosphate + ADP + H(+)</text>
        <dbReference type="Rhea" id="RHEA:16109"/>
        <dbReference type="ChEBI" id="CHEBI:15378"/>
        <dbReference type="ChEBI" id="CHEBI:30616"/>
        <dbReference type="ChEBI" id="CHEBI:32966"/>
        <dbReference type="ChEBI" id="CHEBI:57634"/>
        <dbReference type="ChEBI" id="CHEBI:456216"/>
        <dbReference type="EC" id="2.7.1.11"/>
    </reaction>
</comment>
<keyword evidence="18" id="KW-1185">Reference proteome</keyword>
<evidence type="ECO:0000256" key="8">
    <source>
        <dbReference type="ARBA" id="ARBA00022741"/>
    </source>
</evidence>
<feature type="binding site" description="in other chain" evidence="14">
    <location>
        <position position="762"/>
    </location>
    <ligand>
        <name>beta-D-fructose 2,6-bisphosphate</name>
        <dbReference type="ChEBI" id="CHEBI:58579"/>
        <note>allosteric activator; ligand shared between dimeric partners</note>
    </ligand>
</feature>
<keyword evidence="5 14" id="KW-0021">Allosteric enzyme</keyword>
<dbReference type="InterPro" id="IPR022953">
    <property type="entry name" value="ATP_PFK"/>
</dbReference>
<dbReference type="Gene3D" id="3.40.50.460">
    <property type="entry name" value="Phosphofructokinase domain"/>
    <property type="match status" value="2"/>
</dbReference>
<dbReference type="Proteomes" id="UP000728185">
    <property type="component" value="Unassembled WGS sequence"/>
</dbReference>
<keyword evidence="9 14" id="KW-0418">Kinase</keyword>
<dbReference type="GO" id="GO:0042802">
    <property type="term" value="F:identical protein binding"/>
    <property type="evidence" value="ECO:0007669"/>
    <property type="project" value="TreeGrafter"/>
</dbReference>
<evidence type="ECO:0000256" key="9">
    <source>
        <dbReference type="ARBA" id="ARBA00022777"/>
    </source>
</evidence>
<keyword evidence="7 14" id="KW-0479">Metal-binding</keyword>
<dbReference type="PANTHER" id="PTHR13697:SF4">
    <property type="entry name" value="ATP-DEPENDENT 6-PHOSPHOFRUCTOKINASE"/>
    <property type="match status" value="1"/>
</dbReference>
<dbReference type="HAMAP" id="MF_03184">
    <property type="entry name" value="Phosphofructokinase_I_E"/>
    <property type="match status" value="1"/>
</dbReference>
<dbReference type="Gene3D" id="3.40.50.450">
    <property type="match status" value="2"/>
</dbReference>
<dbReference type="GO" id="GO:0016208">
    <property type="term" value="F:AMP binding"/>
    <property type="evidence" value="ECO:0007669"/>
    <property type="project" value="TreeGrafter"/>
</dbReference>
<comment type="similarity">
    <text evidence="15">Belongs to the phosphofructokinase type A (PFKA) family. ATP-dependent PFK group I subfamily. Eukaryotic two domain clade "E" sub-subfamily.</text>
</comment>
<evidence type="ECO:0000256" key="6">
    <source>
        <dbReference type="ARBA" id="ARBA00022679"/>
    </source>
</evidence>
<comment type="similarity">
    <text evidence="14">Belongs to the phosphofructokinase type A (PFKA) family. ATP-dependent PFK group I subfamily. Eukaryotic two domain clade 'E' sub-subfamily.</text>
</comment>
<dbReference type="GO" id="GO:0048029">
    <property type="term" value="F:monosaccharide binding"/>
    <property type="evidence" value="ECO:0007669"/>
    <property type="project" value="TreeGrafter"/>
</dbReference>
<dbReference type="PANTHER" id="PTHR13697">
    <property type="entry name" value="PHOSPHOFRUCTOKINASE"/>
    <property type="match status" value="1"/>
</dbReference>